<reference evidence="2" key="1">
    <citation type="journal article" date="2020" name="Nature">
        <title>Giant virus diversity and host interactions through global metagenomics.</title>
        <authorList>
            <person name="Schulz F."/>
            <person name="Roux S."/>
            <person name="Paez-Espino D."/>
            <person name="Jungbluth S."/>
            <person name="Walsh D.A."/>
            <person name="Denef V.J."/>
            <person name="McMahon K.D."/>
            <person name="Konstantinidis K.T."/>
            <person name="Eloe-Fadrosh E.A."/>
            <person name="Kyrpides N.C."/>
            <person name="Woyke T."/>
        </authorList>
    </citation>
    <scope>NUCLEOTIDE SEQUENCE</scope>
    <source>
        <strain evidence="2">GVMAG-M-3300027770-73</strain>
    </source>
</reference>
<keyword evidence="1" id="KW-1133">Transmembrane helix</keyword>
<name>A0A6C0LFG1_9ZZZZ</name>
<dbReference type="AlphaFoldDB" id="A0A6C0LFG1"/>
<protein>
    <submittedName>
        <fullName evidence="2">Uncharacterized protein</fullName>
    </submittedName>
</protein>
<evidence type="ECO:0000256" key="1">
    <source>
        <dbReference type="SAM" id="Phobius"/>
    </source>
</evidence>
<accession>A0A6C0LFG1</accession>
<proteinExistence type="predicted"/>
<dbReference type="EMBL" id="MN740472">
    <property type="protein sequence ID" value="QHU28431.1"/>
    <property type="molecule type" value="Genomic_DNA"/>
</dbReference>
<organism evidence="2">
    <name type="scientific">viral metagenome</name>
    <dbReference type="NCBI Taxonomy" id="1070528"/>
    <lineage>
        <taxon>unclassified sequences</taxon>
        <taxon>metagenomes</taxon>
        <taxon>organismal metagenomes</taxon>
    </lineage>
</organism>
<keyword evidence="1" id="KW-0812">Transmembrane</keyword>
<feature type="transmembrane region" description="Helical" evidence="1">
    <location>
        <begin position="6"/>
        <end position="26"/>
    </location>
</feature>
<evidence type="ECO:0000313" key="2">
    <source>
        <dbReference type="EMBL" id="QHU28431.1"/>
    </source>
</evidence>
<sequence>MNEDLLKIFGIIAVVLFLLYVGTNSWKLHMNMQKNIMEGLTNNGSNGIGGSAGTYATSVQEQATVLQDSLLIKKYKTDYENVIINMEEYLGLVMLETALQFSPTSGLSPENLAILTNLNTMNAAKQSLNSVMTVVDQHA</sequence>
<keyword evidence="1" id="KW-0472">Membrane</keyword>